<name>A0A2G8L6T4_STIJA</name>
<comment type="caution">
    <text evidence="4">The sequence shown here is derived from an EMBL/GenBank/DDBJ whole genome shotgun (WGS) entry which is preliminary data.</text>
</comment>
<organism evidence="4 5">
    <name type="scientific">Stichopus japonicus</name>
    <name type="common">Sea cucumber</name>
    <dbReference type="NCBI Taxonomy" id="307972"/>
    <lineage>
        <taxon>Eukaryota</taxon>
        <taxon>Metazoa</taxon>
        <taxon>Echinodermata</taxon>
        <taxon>Eleutherozoa</taxon>
        <taxon>Echinozoa</taxon>
        <taxon>Holothuroidea</taxon>
        <taxon>Aspidochirotacea</taxon>
        <taxon>Aspidochirotida</taxon>
        <taxon>Stichopodidae</taxon>
        <taxon>Apostichopus</taxon>
    </lineage>
</organism>
<dbReference type="Gene3D" id="3.30.710.10">
    <property type="entry name" value="Potassium Channel Kv1.1, Chain A"/>
    <property type="match status" value="1"/>
</dbReference>
<dbReference type="PANTHER" id="PTHR24412:SF441">
    <property type="entry name" value="KELCH-LIKE PROTEIN 28"/>
    <property type="match status" value="1"/>
</dbReference>
<gene>
    <name evidence="4" type="ORF">BSL78_07121</name>
</gene>
<dbReference type="AlphaFoldDB" id="A0A2G8L6T4"/>
<dbReference type="CDD" id="cd14733">
    <property type="entry name" value="BACK"/>
    <property type="match status" value="1"/>
</dbReference>
<dbReference type="Gene3D" id="2.120.10.80">
    <property type="entry name" value="Kelch-type beta propeller"/>
    <property type="match status" value="1"/>
</dbReference>
<evidence type="ECO:0000256" key="2">
    <source>
        <dbReference type="ARBA" id="ARBA00022737"/>
    </source>
</evidence>
<dbReference type="Pfam" id="PF00651">
    <property type="entry name" value="BTB"/>
    <property type="match status" value="1"/>
</dbReference>
<dbReference type="SUPFAM" id="SSF54695">
    <property type="entry name" value="POZ domain"/>
    <property type="match status" value="1"/>
</dbReference>
<keyword evidence="1" id="KW-0880">Kelch repeat</keyword>
<feature type="domain" description="BTB" evidence="3">
    <location>
        <begin position="50"/>
        <end position="134"/>
    </location>
</feature>
<dbReference type="InterPro" id="IPR000210">
    <property type="entry name" value="BTB/POZ_dom"/>
</dbReference>
<dbReference type="SMART" id="SM00612">
    <property type="entry name" value="Kelch"/>
    <property type="match status" value="4"/>
</dbReference>
<dbReference type="InterPro" id="IPR015915">
    <property type="entry name" value="Kelch-typ_b-propeller"/>
</dbReference>
<dbReference type="Pfam" id="PF07707">
    <property type="entry name" value="BACK"/>
    <property type="match status" value="1"/>
</dbReference>
<dbReference type="Proteomes" id="UP000230750">
    <property type="component" value="Unassembled WGS sequence"/>
</dbReference>
<keyword evidence="5" id="KW-1185">Reference proteome</keyword>
<dbReference type="PANTHER" id="PTHR24412">
    <property type="entry name" value="KELCH PROTEIN"/>
    <property type="match status" value="1"/>
</dbReference>
<dbReference type="Pfam" id="PF01344">
    <property type="entry name" value="Kelch_1"/>
    <property type="match status" value="3"/>
</dbReference>
<proteinExistence type="predicted"/>
<dbReference type="InterPro" id="IPR017096">
    <property type="entry name" value="BTB-kelch_protein"/>
</dbReference>
<dbReference type="PIRSF" id="PIRSF037037">
    <property type="entry name" value="Kelch-like_protein_gigaxonin"/>
    <property type="match status" value="1"/>
</dbReference>
<evidence type="ECO:0000256" key="1">
    <source>
        <dbReference type="ARBA" id="ARBA00022441"/>
    </source>
</evidence>
<protein>
    <submittedName>
        <fullName evidence="4">Putative ring canal kelch-like</fullName>
    </submittedName>
</protein>
<dbReference type="SMART" id="SM00225">
    <property type="entry name" value="BTB"/>
    <property type="match status" value="1"/>
</dbReference>
<dbReference type="PROSITE" id="PS50097">
    <property type="entry name" value="BTB"/>
    <property type="match status" value="1"/>
</dbReference>
<evidence type="ECO:0000259" key="3">
    <source>
        <dbReference type="PROSITE" id="PS50097"/>
    </source>
</evidence>
<dbReference type="OrthoDB" id="6482909at2759"/>
<accession>A0A2G8L6T4</accession>
<dbReference type="InterPro" id="IPR006652">
    <property type="entry name" value="Kelch_1"/>
</dbReference>
<evidence type="ECO:0000313" key="5">
    <source>
        <dbReference type="Proteomes" id="UP000230750"/>
    </source>
</evidence>
<reference evidence="4 5" key="1">
    <citation type="journal article" date="2017" name="PLoS Biol.">
        <title>The sea cucumber genome provides insights into morphological evolution and visceral regeneration.</title>
        <authorList>
            <person name="Zhang X."/>
            <person name="Sun L."/>
            <person name="Yuan J."/>
            <person name="Sun Y."/>
            <person name="Gao Y."/>
            <person name="Zhang L."/>
            <person name="Li S."/>
            <person name="Dai H."/>
            <person name="Hamel J.F."/>
            <person name="Liu C."/>
            <person name="Yu Y."/>
            <person name="Liu S."/>
            <person name="Lin W."/>
            <person name="Guo K."/>
            <person name="Jin S."/>
            <person name="Xu P."/>
            <person name="Storey K.B."/>
            <person name="Huan P."/>
            <person name="Zhang T."/>
            <person name="Zhou Y."/>
            <person name="Zhang J."/>
            <person name="Lin C."/>
            <person name="Li X."/>
            <person name="Xing L."/>
            <person name="Huo D."/>
            <person name="Sun M."/>
            <person name="Wang L."/>
            <person name="Mercier A."/>
            <person name="Li F."/>
            <person name="Yang H."/>
            <person name="Xiang J."/>
        </authorList>
    </citation>
    <scope>NUCLEOTIDE SEQUENCE [LARGE SCALE GENOMIC DNA]</scope>
    <source>
        <strain evidence="4">Shaxun</strain>
        <tissue evidence="4">Muscle</tissue>
    </source>
</reference>
<dbReference type="STRING" id="307972.A0A2G8L6T4"/>
<keyword evidence="2" id="KW-0677">Repeat</keyword>
<dbReference type="InterPro" id="IPR011333">
    <property type="entry name" value="SKP1/BTB/POZ_sf"/>
</dbReference>
<dbReference type="SUPFAM" id="SSF117281">
    <property type="entry name" value="Kelch motif"/>
    <property type="match status" value="1"/>
</dbReference>
<dbReference type="InterPro" id="IPR011705">
    <property type="entry name" value="BACK"/>
</dbReference>
<dbReference type="Gene3D" id="1.25.40.420">
    <property type="match status" value="1"/>
</dbReference>
<sequence>MDFREPKRRKDGAGDANRSSAVLISIRKVKDFLVSTMQSLDEFRLLGILSDVTLIAGVKDDTISNGGDYISLSSQEEILAHRCVLAARSDYFKAMFTIGMSESKQQTITIHGVNHHLLKKVVDFIYTGSCKVSRDEIQDLTTAGAMMQIPSLLGACREYLLDNLDVFNVFWVWSLADAYQLTDVLRRCAQMIPNQLGVLLKQEEFLTLPASMVHTILKFPKVNLGPDYNIDILREALQRWVDANRENSNQMAKLENYVDFERLDITLHSRSGEGSSGTRTVQMSDKIETLPDCFSLIAIMGGFLQSRTCEQCPTANTIEVLDTLSLSWQSSSVMSTAGRPILFRTVFVSDGMLYFLAKEKLCVNLYQYEPITSRWNWMRKVEASEALWRLAESTCQVRATAENGHEIYLCGSVTVKSADKGKVAFKIDVKENRVHDLPTLPHPRYHHGAVVVNGDLFVIGGSTLSWEPLATVLILRKGQQQWGERFPMSVPRVGPGVAVVGEYIYAVGGTSTKRLKTAERYHIASNRWESLRPMNSPRAFPGAMGAGGYLFVFGGKSYAGSGLGEDSGARNVLRSGERYDPSTDTWKELPAMDKCRCEMITVTV</sequence>
<dbReference type="EMBL" id="MRZV01000193">
    <property type="protein sequence ID" value="PIK55973.1"/>
    <property type="molecule type" value="Genomic_DNA"/>
</dbReference>
<evidence type="ECO:0000313" key="4">
    <source>
        <dbReference type="EMBL" id="PIK55973.1"/>
    </source>
</evidence>